<dbReference type="AlphaFoldDB" id="A0A820RU39"/>
<sequence>MRRDVEAYVRACKLCQQYKASNQKPSGLMSPIVVNEPWNTVGIDLTGPLPKTRRGNIYILVVIDYFTKWVELFPLTNIKAKTIAQIFVDDVMCRFGFPVRIISDNGVQFLSNIFTNVCQILDIKHQRTPFYHPQSNLCERVNRTIKPLLAALAHHDSKSWDTKLAQIAFALRWSKFLKHMMTKIRQRISLIKSFKIFGCSSTPVDQLPTTDDLSDYRKRLLTDLLPAYTATREILDISHQRQASQYNQHHRFIQFEPGDLVWVTALSGIAMGKWRGKKLSPRREGPYRVVERLSSLTYSLIHTISNIQLGPIHVNRLERYYSFKVID</sequence>
<feature type="domain" description="Integrase catalytic" evidence="1">
    <location>
        <begin position="33"/>
        <end position="211"/>
    </location>
</feature>
<dbReference type="InterPro" id="IPR050951">
    <property type="entry name" value="Retrovirus_Pol_polyprotein"/>
</dbReference>
<dbReference type="PROSITE" id="PS50994">
    <property type="entry name" value="INTEGRASE"/>
    <property type="match status" value="1"/>
</dbReference>
<evidence type="ECO:0000313" key="2">
    <source>
        <dbReference type="EMBL" id="CAF4440132.1"/>
    </source>
</evidence>
<evidence type="ECO:0000313" key="3">
    <source>
        <dbReference type="Proteomes" id="UP000663866"/>
    </source>
</evidence>
<dbReference type="PANTHER" id="PTHR37984">
    <property type="entry name" value="PROTEIN CBG26694"/>
    <property type="match status" value="1"/>
</dbReference>
<dbReference type="GO" id="GO:0015074">
    <property type="term" value="P:DNA integration"/>
    <property type="evidence" value="ECO:0007669"/>
    <property type="project" value="InterPro"/>
</dbReference>
<gene>
    <name evidence="2" type="ORF">OVN521_LOCUS37247</name>
</gene>
<dbReference type="EMBL" id="CAJOBG010044916">
    <property type="protein sequence ID" value="CAF4440132.1"/>
    <property type="molecule type" value="Genomic_DNA"/>
</dbReference>
<protein>
    <recommendedName>
        <fullName evidence="1">Integrase catalytic domain-containing protein</fullName>
    </recommendedName>
</protein>
<dbReference type="InterPro" id="IPR036397">
    <property type="entry name" value="RNaseH_sf"/>
</dbReference>
<evidence type="ECO:0000259" key="1">
    <source>
        <dbReference type="PROSITE" id="PS50994"/>
    </source>
</evidence>
<dbReference type="GO" id="GO:0003676">
    <property type="term" value="F:nucleic acid binding"/>
    <property type="evidence" value="ECO:0007669"/>
    <property type="project" value="InterPro"/>
</dbReference>
<dbReference type="FunFam" id="3.30.420.10:FF:000032">
    <property type="entry name" value="Retrovirus-related Pol polyprotein from transposon 297-like Protein"/>
    <property type="match status" value="1"/>
</dbReference>
<dbReference type="InterPro" id="IPR001584">
    <property type="entry name" value="Integrase_cat-core"/>
</dbReference>
<keyword evidence="3" id="KW-1185">Reference proteome</keyword>
<dbReference type="Gene3D" id="3.30.420.10">
    <property type="entry name" value="Ribonuclease H-like superfamily/Ribonuclease H"/>
    <property type="match status" value="1"/>
</dbReference>
<dbReference type="PANTHER" id="PTHR37984:SF5">
    <property type="entry name" value="PROTEIN NYNRIN-LIKE"/>
    <property type="match status" value="1"/>
</dbReference>
<organism evidence="2 3">
    <name type="scientific">Rotaria magnacalcarata</name>
    <dbReference type="NCBI Taxonomy" id="392030"/>
    <lineage>
        <taxon>Eukaryota</taxon>
        <taxon>Metazoa</taxon>
        <taxon>Spiralia</taxon>
        <taxon>Gnathifera</taxon>
        <taxon>Rotifera</taxon>
        <taxon>Eurotatoria</taxon>
        <taxon>Bdelloidea</taxon>
        <taxon>Philodinida</taxon>
        <taxon>Philodinidae</taxon>
        <taxon>Rotaria</taxon>
    </lineage>
</organism>
<dbReference type="SUPFAM" id="SSF53098">
    <property type="entry name" value="Ribonuclease H-like"/>
    <property type="match status" value="1"/>
</dbReference>
<proteinExistence type="predicted"/>
<name>A0A820RU39_9BILA</name>
<dbReference type="InterPro" id="IPR012337">
    <property type="entry name" value="RNaseH-like_sf"/>
</dbReference>
<dbReference type="Proteomes" id="UP000663866">
    <property type="component" value="Unassembled WGS sequence"/>
</dbReference>
<dbReference type="Pfam" id="PF00665">
    <property type="entry name" value="rve"/>
    <property type="match status" value="1"/>
</dbReference>
<reference evidence="2" key="1">
    <citation type="submission" date="2021-02" db="EMBL/GenBank/DDBJ databases">
        <authorList>
            <person name="Nowell W R."/>
        </authorList>
    </citation>
    <scope>NUCLEOTIDE SEQUENCE</scope>
</reference>
<accession>A0A820RU39</accession>
<comment type="caution">
    <text evidence="2">The sequence shown here is derived from an EMBL/GenBank/DDBJ whole genome shotgun (WGS) entry which is preliminary data.</text>
</comment>